<evidence type="ECO:0000313" key="3">
    <source>
        <dbReference type="Proteomes" id="UP001163046"/>
    </source>
</evidence>
<organism evidence="2 3">
    <name type="scientific">Desmophyllum pertusum</name>
    <dbReference type="NCBI Taxonomy" id="174260"/>
    <lineage>
        <taxon>Eukaryota</taxon>
        <taxon>Metazoa</taxon>
        <taxon>Cnidaria</taxon>
        <taxon>Anthozoa</taxon>
        <taxon>Hexacorallia</taxon>
        <taxon>Scleractinia</taxon>
        <taxon>Caryophylliina</taxon>
        <taxon>Caryophylliidae</taxon>
        <taxon>Desmophyllum</taxon>
    </lineage>
</organism>
<dbReference type="Proteomes" id="UP001163046">
    <property type="component" value="Unassembled WGS sequence"/>
</dbReference>
<evidence type="ECO:0000256" key="1">
    <source>
        <dbReference type="SAM" id="SignalP"/>
    </source>
</evidence>
<dbReference type="PROSITE" id="PS51257">
    <property type="entry name" value="PROKAR_LIPOPROTEIN"/>
    <property type="match status" value="1"/>
</dbReference>
<feature type="signal peptide" evidence="1">
    <location>
        <begin position="1"/>
        <end position="19"/>
    </location>
</feature>
<keyword evidence="3" id="KW-1185">Reference proteome</keyword>
<comment type="caution">
    <text evidence="2">The sequence shown here is derived from an EMBL/GenBank/DDBJ whole genome shotgun (WGS) entry which is preliminary data.</text>
</comment>
<dbReference type="SUPFAM" id="SSF57302">
    <property type="entry name" value="Snake toxin-like"/>
    <property type="match status" value="1"/>
</dbReference>
<sequence length="136" mass="15025">MKILLFAVITCAFISLACSITCYQCVPKMEAKCSSYTADQCVTHQTRLTCPEGLDYCMRSRLRGFSKNASIDIEQRSCANSKTCGSLKISCEFHRNHNADLKCEFSCCDGDLCNASSRPIAHCIVLVMIACLFAIL</sequence>
<keyword evidence="1" id="KW-0732">Signal</keyword>
<accession>A0A9X0A5T6</accession>
<dbReference type="OrthoDB" id="5945173at2759"/>
<reference evidence="2" key="1">
    <citation type="submission" date="2023-01" db="EMBL/GenBank/DDBJ databases">
        <title>Genome assembly of the deep-sea coral Lophelia pertusa.</title>
        <authorList>
            <person name="Herrera S."/>
            <person name="Cordes E."/>
        </authorList>
    </citation>
    <scope>NUCLEOTIDE SEQUENCE</scope>
    <source>
        <strain evidence="2">USNM1676648</strain>
        <tissue evidence="2">Polyp</tissue>
    </source>
</reference>
<gene>
    <name evidence="2" type="ORF">OS493_003652</name>
</gene>
<feature type="chain" id="PRO_5040951196" description="Protein quiver" evidence="1">
    <location>
        <begin position="20"/>
        <end position="136"/>
    </location>
</feature>
<evidence type="ECO:0008006" key="4">
    <source>
        <dbReference type="Google" id="ProtNLM"/>
    </source>
</evidence>
<dbReference type="InterPro" id="IPR045860">
    <property type="entry name" value="Snake_toxin-like_sf"/>
</dbReference>
<protein>
    <recommendedName>
        <fullName evidence="4">Protein quiver</fullName>
    </recommendedName>
</protein>
<proteinExistence type="predicted"/>
<evidence type="ECO:0000313" key="2">
    <source>
        <dbReference type="EMBL" id="KAJ7393981.1"/>
    </source>
</evidence>
<dbReference type="Gene3D" id="2.10.60.10">
    <property type="entry name" value="CD59"/>
    <property type="match status" value="1"/>
</dbReference>
<dbReference type="AlphaFoldDB" id="A0A9X0A5T6"/>
<name>A0A9X0A5T6_9CNID</name>
<dbReference type="EMBL" id="MU825397">
    <property type="protein sequence ID" value="KAJ7393981.1"/>
    <property type="molecule type" value="Genomic_DNA"/>
</dbReference>